<sequence>MFASFSLCLLPPRIITNQQHNVARMMEEIEYVLGLWGHTAAYEDDFSDAGGESGNHEIGLLTKTVDGWDHDNGSHIV</sequence>
<proteinExistence type="predicted"/>
<evidence type="ECO:0000313" key="2">
    <source>
        <dbReference type="Proteomes" id="UP000027586"/>
    </source>
</evidence>
<name>A0A068RF86_9FUNG</name>
<dbReference type="EMBL" id="CBTN010000001">
    <property type="protein sequence ID" value="CDH48375.1"/>
    <property type="molecule type" value="Genomic_DNA"/>
</dbReference>
<comment type="caution">
    <text evidence="1">The sequence shown here is derived from an EMBL/GenBank/DDBJ whole genome shotgun (WGS) entry which is preliminary data.</text>
</comment>
<gene>
    <name evidence="1" type="ORF">LCOR_00159.1</name>
</gene>
<organism evidence="1 2">
    <name type="scientific">Lichtheimia corymbifera JMRC:FSU:9682</name>
    <dbReference type="NCBI Taxonomy" id="1263082"/>
    <lineage>
        <taxon>Eukaryota</taxon>
        <taxon>Fungi</taxon>
        <taxon>Fungi incertae sedis</taxon>
        <taxon>Mucoromycota</taxon>
        <taxon>Mucoromycotina</taxon>
        <taxon>Mucoromycetes</taxon>
        <taxon>Mucorales</taxon>
        <taxon>Lichtheimiaceae</taxon>
        <taxon>Lichtheimia</taxon>
    </lineage>
</organism>
<dbReference type="VEuPathDB" id="FungiDB:LCOR_00159.1"/>
<accession>A0A068RF86</accession>
<dbReference type="AlphaFoldDB" id="A0A068RF86"/>
<keyword evidence="2" id="KW-1185">Reference proteome</keyword>
<reference evidence="1" key="1">
    <citation type="submission" date="2013-08" db="EMBL/GenBank/DDBJ databases">
        <title>Gene expansion shapes genome architecture in the human pathogen Lichtheimia corymbifera: an evolutionary genomics analysis in the ancient terrestrial Mucorales (Mucoromycotina).</title>
        <authorList>
            <person name="Schwartze V.U."/>
            <person name="Winter S."/>
            <person name="Shelest E."/>
            <person name="Marcet-Houben M."/>
            <person name="Horn F."/>
            <person name="Wehner S."/>
            <person name="Hoffmann K."/>
            <person name="Riege K."/>
            <person name="Sammeth M."/>
            <person name="Nowrousian M."/>
            <person name="Valiante V."/>
            <person name="Linde J."/>
            <person name="Jacobsen I.D."/>
            <person name="Marz M."/>
            <person name="Brakhage A.A."/>
            <person name="Gabaldon T."/>
            <person name="Bocker S."/>
            <person name="Voigt K."/>
        </authorList>
    </citation>
    <scope>NUCLEOTIDE SEQUENCE [LARGE SCALE GENOMIC DNA]</scope>
    <source>
        <strain evidence="1">FSU 9682</strain>
    </source>
</reference>
<protein>
    <submittedName>
        <fullName evidence="1">Uncharacterized protein</fullName>
    </submittedName>
</protein>
<evidence type="ECO:0000313" key="1">
    <source>
        <dbReference type="EMBL" id="CDH48375.1"/>
    </source>
</evidence>
<dbReference type="Proteomes" id="UP000027586">
    <property type="component" value="Unassembled WGS sequence"/>
</dbReference>